<accession>A0A1N6PFZ8</accession>
<keyword evidence="2 7" id="KW-0238">DNA-binding</keyword>
<dbReference type="Proteomes" id="UP000541583">
    <property type="component" value="Unassembled WGS sequence"/>
</dbReference>
<dbReference type="SMART" id="SM00448">
    <property type="entry name" value="REC"/>
    <property type="match status" value="1"/>
</dbReference>
<reference evidence="8 9" key="1">
    <citation type="submission" date="2020-08" db="EMBL/GenBank/DDBJ databases">
        <title>Genomic Encyclopedia of Type Strains, Phase IV (KMG-V): Genome sequencing to study the core and pangenomes of soil and plant-associated prokaryotes.</title>
        <authorList>
            <person name="Whitman W."/>
        </authorList>
    </citation>
    <scope>NUCLEOTIDE SEQUENCE [LARGE SCALE GENOMIC DNA]</scope>
    <source>
        <strain evidence="6 8">ANJLi2</strain>
        <strain evidence="7 9">MP601</strain>
    </source>
</reference>
<dbReference type="InterPro" id="IPR000792">
    <property type="entry name" value="Tscrpt_reg_LuxR_C"/>
</dbReference>
<keyword evidence="1 3" id="KW-0597">Phosphoprotein</keyword>
<dbReference type="GO" id="GO:0006355">
    <property type="term" value="P:regulation of DNA-templated transcription"/>
    <property type="evidence" value="ECO:0007669"/>
    <property type="project" value="InterPro"/>
</dbReference>
<dbReference type="InterPro" id="IPR058245">
    <property type="entry name" value="NreC/VraR/RcsB-like_REC"/>
</dbReference>
<gene>
    <name evidence="7" type="ORF">HDF22_000184</name>
    <name evidence="6" type="ORF">HDF23_000327</name>
</gene>
<dbReference type="CDD" id="cd17535">
    <property type="entry name" value="REC_NarL-like"/>
    <property type="match status" value="1"/>
</dbReference>
<dbReference type="OrthoDB" id="9797341at2"/>
<organism evidence="7 9">
    <name type="scientific">Mucilaginibacter lappiensis</name>
    <dbReference type="NCBI Taxonomy" id="354630"/>
    <lineage>
        <taxon>Bacteria</taxon>
        <taxon>Pseudomonadati</taxon>
        <taxon>Bacteroidota</taxon>
        <taxon>Sphingobacteriia</taxon>
        <taxon>Sphingobacteriales</taxon>
        <taxon>Sphingobacteriaceae</taxon>
        <taxon>Mucilaginibacter</taxon>
    </lineage>
</organism>
<dbReference type="AlphaFoldDB" id="A0A1N6PFZ8"/>
<dbReference type="RefSeq" id="WP_076370003.1">
    <property type="nucleotide sequence ID" value="NZ_FTMG01000001.1"/>
</dbReference>
<dbReference type="InterPro" id="IPR039420">
    <property type="entry name" value="WalR-like"/>
</dbReference>
<evidence type="ECO:0000256" key="2">
    <source>
        <dbReference type="ARBA" id="ARBA00023125"/>
    </source>
</evidence>
<dbReference type="Pfam" id="PF00196">
    <property type="entry name" value="GerE"/>
    <property type="match status" value="1"/>
</dbReference>
<protein>
    <submittedName>
        <fullName evidence="7">DNA-binding NarL/FixJ family response regulator</fullName>
    </submittedName>
</protein>
<dbReference type="InterPro" id="IPR016032">
    <property type="entry name" value="Sig_transdc_resp-reg_C-effctor"/>
</dbReference>
<dbReference type="Gene3D" id="3.40.50.2300">
    <property type="match status" value="1"/>
</dbReference>
<dbReference type="Pfam" id="PF00072">
    <property type="entry name" value="Response_reg"/>
    <property type="match status" value="1"/>
</dbReference>
<sequence length="215" mass="24087">MIHIILAEDHHIVRGGIKSLLEKEKDFVITGEATNGADVLDLLNKGTNADIILADMNMPVMGGLELTERIKNDFPQSKVIILSALDHEKYVIKAFQSGASGYLLKSVSPDELIFAIKHTHQHTAYICSELSIRFLNRLLTIPDPVSHENIQDIEFSTREIEILGLIAEGFTNQEIADKLFTSKRTIENHRQTLIDKTNSRNTVALIRFAMLNGII</sequence>
<dbReference type="InterPro" id="IPR011006">
    <property type="entry name" value="CheY-like_superfamily"/>
</dbReference>
<dbReference type="EMBL" id="JACHCB010000001">
    <property type="protein sequence ID" value="MBB6107597.1"/>
    <property type="molecule type" value="Genomic_DNA"/>
</dbReference>
<feature type="modified residue" description="4-aspartylphosphate" evidence="3">
    <location>
        <position position="55"/>
    </location>
</feature>
<dbReference type="SMART" id="SM00421">
    <property type="entry name" value="HTH_LUXR"/>
    <property type="match status" value="1"/>
</dbReference>
<dbReference type="PANTHER" id="PTHR43214:SF43">
    <property type="entry name" value="TWO-COMPONENT RESPONSE REGULATOR"/>
    <property type="match status" value="1"/>
</dbReference>
<dbReference type="InterPro" id="IPR001789">
    <property type="entry name" value="Sig_transdc_resp-reg_receiver"/>
</dbReference>
<dbReference type="STRING" id="354630.SAMN05421821_101483"/>
<feature type="domain" description="Response regulatory" evidence="5">
    <location>
        <begin position="3"/>
        <end position="120"/>
    </location>
</feature>
<evidence type="ECO:0000313" key="8">
    <source>
        <dbReference type="Proteomes" id="UP000541583"/>
    </source>
</evidence>
<comment type="caution">
    <text evidence="7">The sequence shown here is derived from an EMBL/GenBank/DDBJ whole genome shotgun (WGS) entry which is preliminary data.</text>
</comment>
<dbReference type="Proteomes" id="UP000548326">
    <property type="component" value="Unassembled WGS sequence"/>
</dbReference>
<feature type="domain" description="HTH luxR-type" evidence="4">
    <location>
        <begin position="148"/>
        <end position="213"/>
    </location>
</feature>
<dbReference type="EMBL" id="JACHCA010000001">
    <property type="protein sequence ID" value="MBB6126083.1"/>
    <property type="molecule type" value="Genomic_DNA"/>
</dbReference>
<dbReference type="PROSITE" id="PS50043">
    <property type="entry name" value="HTH_LUXR_2"/>
    <property type="match status" value="1"/>
</dbReference>
<dbReference type="GO" id="GO:0000160">
    <property type="term" value="P:phosphorelay signal transduction system"/>
    <property type="evidence" value="ECO:0007669"/>
    <property type="project" value="InterPro"/>
</dbReference>
<evidence type="ECO:0000313" key="9">
    <source>
        <dbReference type="Proteomes" id="UP000548326"/>
    </source>
</evidence>
<dbReference type="CDD" id="cd06170">
    <property type="entry name" value="LuxR_C_like"/>
    <property type="match status" value="1"/>
</dbReference>
<evidence type="ECO:0000313" key="6">
    <source>
        <dbReference type="EMBL" id="MBB6107597.1"/>
    </source>
</evidence>
<evidence type="ECO:0000256" key="3">
    <source>
        <dbReference type="PROSITE-ProRule" id="PRU00169"/>
    </source>
</evidence>
<dbReference type="PRINTS" id="PR00038">
    <property type="entry name" value="HTHLUXR"/>
</dbReference>
<dbReference type="PROSITE" id="PS50110">
    <property type="entry name" value="RESPONSE_REGULATORY"/>
    <property type="match status" value="1"/>
</dbReference>
<keyword evidence="8" id="KW-1185">Reference proteome</keyword>
<evidence type="ECO:0000313" key="7">
    <source>
        <dbReference type="EMBL" id="MBB6126083.1"/>
    </source>
</evidence>
<dbReference type="SUPFAM" id="SSF52172">
    <property type="entry name" value="CheY-like"/>
    <property type="match status" value="1"/>
</dbReference>
<dbReference type="SUPFAM" id="SSF46894">
    <property type="entry name" value="C-terminal effector domain of the bipartite response regulators"/>
    <property type="match status" value="1"/>
</dbReference>
<dbReference type="PANTHER" id="PTHR43214">
    <property type="entry name" value="TWO-COMPONENT RESPONSE REGULATOR"/>
    <property type="match status" value="1"/>
</dbReference>
<evidence type="ECO:0000256" key="1">
    <source>
        <dbReference type="ARBA" id="ARBA00022553"/>
    </source>
</evidence>
<evidence type="ECO:0000259" key="4">
    <source>
        <dbReference type="PROSITE" id="PS50043"/>
    </source>
</evidence>
<evidence type="ECO:0000259" key="5">
    <source>
        <dbReference type="PROSITE" id="PS50110"/>
    </source>
</evidence>
<proteinExistence type="predicted"/>
<name>A0A1N6PFZ8_9SPHI</name>
<dbReference type="GO" id="GO:0003677">
    <property type="term" value="F:DNA binding"/>
    <property type="evidence" value="ECO:0007669"/>
    <property type="project" value="UniProtKB-KW"/>
</dbReference>